<evidence type="ECO:0000313" key="2">
    <source>
        <dbReference type="RefSeq" id="XP_026685791.1"/>
    </source>
</evidence>
<dbReference type="GO" id="GO:0007508">
    <property type="term" value="P:larval heart development"/>
    <property type="evidence" value="ECO:0007669"/>
    <property type="project" value="TreeGrafter"/>
</dbReference>
<dbReference type="SUPFAM" id="SSF56219">
    <property type="entry name" value="DNase I-like"/>
    <property type="match status" value="1"/>
</dbReference>
<dbReference type="GO" id="GO:0061343">
    <property type="term" value="P:cell adhesion involved in heart morphogenesis"/>
    <property type="evidence" value="ECO:0007669"/>
    <property type="project" value="TreeGrafter"/>
</dbReference>
<dbReference type="GeneID" id="113471105"/>
<dbReference type="PaxDb" id="121845-A0A3Q0JBH9"/>
<dbReference type="KEGG" id="dci:113471105"/>
<keyword evidence="1" id="KW-1185">Reference proteome</keyword>
<dbReference type="GO" id="GO:0031012">
    <property type="term" value="C:extracellular matrix"/>
    <property type="evidence" value="ECO:0007669"/>
    <property type="project" value="TreeGrafter"/>
</dbReference>
<dbReference type="Proteomes" id="UP000079169">
    <property type="component" value="Unplaced"/>
</dbReference>
<dbReference type="InterPro" id="IPR036691">
    <property type="entry name" value="Endo/exonu/phosph_ase_sf"/>
</dbReference>
<dbReference type="RefSeq" id="XP_026685791.1">
    <property type="nucleotide sequence ID" value="XM_026829990.1"/>
</dbReference>
<dbReference type="AlphaFoldDB" id="A0A3Q0JBH9"/>
<dbReference type="Gene3D" id="3.60.10.10">
    <property type="entry name" value="Endonuclease/exonuclease/phosphatase"/>
    <property type="match status" value="1"/>
</dbReference>
<dbReference type="PANTHER" id="PTHR33395:SF22">
    <property type="entry name" value="REVERSE TRANSCRIPTASE DOMAIN-CONTAINING PROTEIN"/>
    <property type="match status" value="1"/>
</dbReference>
<protein>
    <submittedName>
        <fullName evidence="2">Uncharacterized protein LOC113471105</fullName>
    </submittedName>
</protein>
<reference evidence="2" key="1">
    <citation type="submission" date="2025-08" db="UniProtKB">
        <authorList>
            <consortium name="RefSeq"/>
        </authorList>
    </citation>
    <scope>IDENTIFICATION</scope>
</reference>
<accession>A0A3Q0JBH9</accession>
<gene>
    <name evidence="2" type="primary">LOC113471105</name>
</gene>
<organism evidence="1 2">
    <name type="scientific">Diaphorina citri</name>
    <name type="common">Asian citrus psyllid</name>
    <dbReference type="NCBI Taxonomy" id="121845"/>
    <lineage>
        <taxon>Eukaryota</taxon>
        <taxon>Metazoa</taxon>
        <taxon>Ecdysozoa</taxon>
        <taxon>Arthropoda</taxon>
        <taxon>Hexapoda</taxon>
        <taxon>Insecta</taxon>
        <taxon>Pterygota</taxon>
        <taxon>Neoptera</taxon>
        <taxon>Paraneoptera</taxon>
        <taxon>Hemiptera</taxon>
        <taxon>Sternorrhyncha</taxon>
        <taxon>Psylloidea</taxon>
        <taxon>Psyllidae</taxon>
        <taxon>Diaphorininae</taxon>
        <taxon>Diaphorina</taxon>
    </lineage>
</organism>
<sequence>MILTRSHLKSRLVSISAPTLSFDHVFVLVECNSEMFLLGCTYTPPSSSVHVYLEHCQVVEELRLRFPLAHLVLLGDYNLTTAVWSTLDEVGMVVECSSSDAPAFRVCESFNGLGLTQVNSLPNNHGNFLDLLFTDIPDIVTHVAIDNLLQNNFHHNAFCFDIPLNNSVEFVSDDIVIYDYSKCNLQELKLFLGRVNWSSVFSHVDINENVAAFNEILLTGISLFTPEKLIRPSNFPRWFSYDLKRLTFEKKKAHAQFKRTGLDSDYRNFSTLRAQCKFFSDQCYKAYLERTNQHLKSNPRYFWKFSEESRKVSGFPKSMFFNDITCSSLQETADLFGQYFSDVYRDSDQPIP</sequence>
<evidence type="ECO:0000313" key="1">
    <source>
        <dbReference type="Proteomes" id="UP000079169"/>
    </source>
</evidence>
<dbReference type="PANTHER" id="PTHR33395">
    <property type="entry name" value="TRANSCRIPTASE, PUTATIVE-RELATED-RELATED"/>
    <property type="match status" value="1"/>
</dbReference>
<proteinExistence type="predicted"/>
<name>A0A3Q0JBH9_DIACI</name>